<dbReference type="Gene3D" id="3.50.50.60">
    <property type="entry name" value="FAD/NAD(P)-binding domain"/>
    <property type="match status" value="1"/>
</dbReference>
<evidence type="ECO:0000259" key="5">
    <source>
        <dbReference type="Pfam" id="PF01266"/>
    </source>
</evidence>
<reference evidence="6 7" key="1">
    <citation type="submission" date="2017-04" db="EMBL/GenBank/DDBJ databases">
        <authorList>
            <person name="Afonso C.L."/>
            <person name="Miller P.J."/>
            <person name="Scott M.A."/>
            <person name="Spackman E."/>
            <person name="Goraichik I."/>
            <person name="Dimitrov K.M."/>
            <person name="Suarez D.L."/>
            <person name="Swayne D.E."/>
        </authorList>
    </citation>
    <scope>NUCLEOTIDE SEQUENCE [LARGE SCALE GENOMIC DNA]</scope>
    <source>
        <strain evidence="6 7">DSM 43828</strain>
    </source>
</reference>
<dbReference type="SUPFAM" id="SSF51905">
    <property type="entry name" value="FAD/NAD(P)-binding domain"/>
    <property type="match status" value="1"/>
</dbReference>
<dbReference type="InterPro" id="IPR036188">
    <property type="entry name" value="FAD/NAD-bd_sf"/>
</dbReference>
<dbReference type="GO" id="GO:0005737">
    <property type="term" value="C:cytoplasm"/>
    <property type="evidence" value="ECO:0007669"/>
    <property type="project" value="TreeGrafter"/>
</dbReference>
<comment type="cofactor">
    <cofactor evidence="1">
        <name>FAD</name>
        <dbReference type="ChEBI" id="CHEBI:57692"/>
    </cofactor>
</comment>
<accession>A0A1W2FW41</accession>
<evidence type="ECO:0000256" key="3">
    <source>
        <dbReference type="ARBA" id="ARBA00022630"/>
    </source>
</evidence>
<keyword evidence="4" id="KW-0560">Oxidoreductase</keyword>
<dbReference type="PANTHER" id="PTHR13847:SF286">
    <property type="entry name" value="D-AMINO ACID DEHYDROGENASE"/>
    <property type="match status" value="1"/>
</dbReference>
<dbReference type="Pfam" id="PF01266">
    <property type="entry name" value="DAO"/>
    <property type="match status" value="1"/>
</dbReference>
<dbReference type="EMBL" id="FWXV01000013">
    <property type="protein sequence ID" value="SMD26093.1"/>
    <property type="molecule type" value="Genomic_DNA"/>
</dbReference>
<evidence type="ECO:0000256" key="2">
    <source>
        <dbReference type="ARBA" id="ARBA00009410"/>
    </source>
</evidence>
<gene>
    <name evidence="6" type="ORF">SAMN05661093_09673</name>
</gene>
<dbReference type="NCBIfam" id="TIGR03364">
    <property type="entry name" value="HpnW_proposed"/>
    <property type="match status" value="1"/>
</dbReference>
<keyword evidence="7" id="KW-1185">Reference proteome</keyword>
<organism evidence="6 7">
    <name type="scientific">Kibdelosporangium aridum</name>
    <dbReference type="NCBI Taxonomy" id="2030"/>
    <lineage>
        <taxon>Bacteria</taxon>
        <taxon>Bacillati</taxon>
        <taxon>Actinomycetota</taxon>
        <taxon>Actinomycetes</taxon>
        <taxon>Pseudonocardiales</taxon>
        <taxon>Pseudonocardiaceae</taxon>
        <taxon>Kibdelosporangium</taxon>
    </lineage>
</organism>
<dbReference type="Gene3D" id="3.30.9.10">
    <property type="entry name" value="D-Amino Acid Oxidase, subunit A, domain 2"/>
    <property type="match status" value="1"/>
</dbReference>
<evidence type="ECO:0000256" key="1">
    <source>
        <dbReference type="ARBA" id="ARBA00001974"/>
    </source>
</evidence>
<protein>
    <submittedName>
        <fullName evidence="6">FAD dependent oxidoreductase TIGR03364</fullName>
    </submittedName>
</protein>
<sequence length="366" mass="39875">MTSLDTADVVIVGAGIVGLAHAVEAVERGMSVVVLERDEWATGASVRNFGHGCFTAQDGVAYQYAQTARETWLKLAKLAGLWVNDGGSVVVARAEDELQVLEEFTEIRTAVALTAAEVKDRVSTGPDVVGGAWLPLDIRVDQRTSVGLIARWLARSGVRFHWRTTAHLIEPGEVVTSRGRVRAPRIVVAVGHNVDRYFPDLADEFEVRRCALRMLRVDNPQGQEIHPAVLSGHSLLRYEGFALCPTLPEVRARISRDNAGLVHIGLNLMYTQRPDGSLTIGDTHTYHKTLDPFEDNELDRTVLSETARFLGVPNLTVREHWRGVYASAPQPYLVASPADGVRVAAVTSGIGMTTAFGLAPDVLDTL</sequence>
<dbReference type="PANTHER" id="PTHR13847">
    <property type="entry name" value="SARCOSINE DEHYDROGENASE-RELATED"/>
    <property type="match status" value="1"/>
</dbReference>
<comment type="similarity">
    <text evidence="2">Belongs to the DadA oxidoreductase family.</text>
</comment>
<name>A0A1W2FW41_KIBAR</name>
<feature type="domain" description="FAD dependent oxidoreductase" evidence="5">
    <location>
        <begin position="8"/>
        <end position="359"/>
    </location>
</feature>
<evidence type="ECO:0000256" key="4">
    <source>
        <dbReference type="ARBA" id="ARBA00023002"/>
    </source>
</evidence>
<dbReference type="AlphaFoldDB" id="A0A1W2FW41"/>
<dbReference type="InterPro" id="IPR017741">
    <property type="entry name" value="FAD-dependent_OxRdtase_HpnW"/>
</dbReference>
<dbReference type="OrthoDB" id="9799943at2"/>
<dbReference type="InterPro" id="IPR006076">
    <property type="entry name" value="FAD-dep_OxRdtase"/>
</dbReference>
<dbReference type="Proteomes" id="UP000192674">
    <property type="component" value="Unassembled WGS sequence"/>
</dbReference>
<proteinExistence type="inferred from homology"/>
<keyword evidence="3" id="KW-0285">Flavoprotein</keyword>
<evidence type="ECO:0000313" key="7">
    <source>
        <dbReference type="Proteomes" id="UP000192674"/>
    </source>
</evidence>
<dbReference type="RefSeq" id="WP_084433901.1">
    <property type="nucleotide sequence ID" value="NZ_FWXV01000013.1"/>
</dbReference>
<evidence type="ECO:0000313" key="6">
    <source>
        <dbReference type="EMBL" id="SMD26093.1"/>
    </source>
</evidence>
<dbReference type="GO" id="GO:0016491">
    <property type="term" value="F:oxidoreductase activity"/>
    <property type="evidence" value="ECO:0007669"/>
    <property type="project" value="UniProtKB-KW"/>
</dbReference>